<dbReference type="AlphaFoldDB" id="A0A2J6TJJ3"/>
<name>A0A2J6TJJ3_9HELO</name>
<feature type="compositionally biased region" description="Basic residues" evidence="1">
    <location>
        <begin position="1"/>
        <end position="14"/>
    </location>
</feature>
<gene>
    <name evidence="2" type="ORF">K444DRAFT_661241</name>
</gene>
<proteinExistence type="predicted"/>
<dbReference type="OrthoDB" id="10575045at2759"/>
<keyword evidence="3" id="KW-1185">Reference proteome</keyword>
<dbReference type="EMBL" id="KZ613782">
    <property type="protein sequence ID" value="PMD63185.1"/>
    <property type="molecule type" value="Genomic_DNA"/>
</dbReference>
<dbReference type="Proteomes" id="UP000235371">
    <property type="component" value="Unassembled WGS sequence"/>
</dbReference>
<reference evidence="2 3" key="1">
    <citation type="submission" date="2016-04" db="EMBL/GenBank/DDBJ databases">
        <title>A degradative enzymes factory behind the ericoid mycorrhizal symbiosis.</title>
        <authorList>
            <consortium name="DOE Joint Genome Institute"/>
            <person name="Martino E."/>
            <person name="Morin E."/>
            <person name="Grelet G."/>
            <person name="Kuo A."/>
            <person name="Kohler A."/>
            <person name="Daghino S."/>
            <person name="Barry K."/>
            <person name="Choi C."/>
            <person name="Cichocki N."/>
            <person name="Clum A."/>
            <person name="Copeland A."/>
            <person name="Hainaut M."/>
            <person name="Haridas S."/>
            <person name="Labutti K."/>
            <person name="Lindquist E."/>
            <person name="Lipzen A."/>
            <person name="Khouja H.-R."/>
            <person name="Murat C."/>
            <person name="Ohm R."/>
            <person name="Olson A."/>
            <person name="Spatafora J."/>
            <person name="Veneault-Fourrey C."/>
            <person name="Henrissat B."/>
            <person name="Grigoriev I."/>
            <person name="Martin F."/>
            <person name="Perotto S."/>
        </authorList>
    </citation>
    <scope>NUCLEOTIDE SEQUENCE [LARGE SCALE GENOMIC DNA]</scope>
    <source>
        <strain evidence="2 3">E</strain>
    </source>
</reference>
<evidence type="ECO:0000313" key="2">
    <source>
        <dbReference type="EMBL" id="PMD63185.1"/>
    </source>
</evidence>
<feature type="compositionally biased region" description="Low complexity" evidence="1">
    <location>
        <begin position="75"/>
        <end position="96"/>
    </location>
</feature>
<feature type="compositionally biased region" description="Polar residues" evidence="1">
    <location>
        <begin position="99"/>
        <end position="108"/>
    </location>
</feature>
<protein>
    <submittedName>
        <fullName evidence="2">Uncharacterized protein</fullName>
    </submittedName>
</protein>
<organism evidence="2 3">
    <name type="scientific">Hyaloscypha bicolor E</name>
    <dbReference type="NCBI Taxonomy" id="1095630"/>
    <lineage>
        <taxon>Eukaryota</taxon>
        <taxon>Fungi</taxon>
        <taxon>Dikarya</taxon>
        <taxon>Ascomycota</taxon>
        <taxon>Pezizomycotina</taxon>
        <taxon>Leotiomycetes</taxon>
        <taxon>Helotiales</taxon>
        <taxon>Hyaloscyphaceae</taxon>
        <taxon>Hyaloscypha</taxon>
        <taxon>Hyaloscypha bicolor</taxon>
    </lineage>
</organism>
<feature type="region of interest" description="Disordered" evidence="1">
    <location>
        <begin position="1"/>
        <end position="35"/>
    </location>
</feature>
<dbReference type="RefSeq" id="XP_024740089.1">
    <property type="nucleotide sequence ID" value="XM_024886560.1"/>
</dbReference>
<feature type="compositionally biased region" description="Pro residues" evidence="1">
    <location>
        <begin position="64"/>
        <end position="74"/>
    </location>
</feature>
<evidence type="ECO:0000256" key="1">
    <source>
        <dbReference type="SAM" id="MobiDB-lite"/>
    </source>
</evidence>
<accession>A0A2J6TJJ3</accession>
<dbReference type="InParanoid" id="A0A2J6TJJ3"/>
<dbReference type="GeneID" id="36594637"/>
<evidence type="ECO:0000313" key="3">
    <source>
        <dbReference type="Proteomes" id="UP000235371"/>
    </source>
</evidence>
<sequence>MFSRFHLFRRKPRASRAGPVTLPPTTPRTNPNTNINRISTLSNATTLHPLQNEILPTSLLLSFPAPPTHQPSPVSPQVAASQPDPQQPQPQQQHPHTLLPNTSQSSLDTLADPLGRLPDAPNRLSTFEAFINHARQAEAQRIERERSMMRAWLAAEEERRRMAGRSLSGDPWRGRFGPPASDTNHFPAGLGIGMGGGVGYGYGYGYAPQVQFNGGMRMPPTRMHRVERSSVERERPRTSGGGVKAAKVWLRKVTSLERLRA</sequence>
<feature type="region of interest" description="Disordered" evidence="1">
    <location>
        <begin position="61"/>
        <end position="119"/>
    </location>
</feature>